<dbReference type="Pfam" id="PF07282">
    <property type="entry name" value="Cas12f1-like_TNB"/>
    <property type="match status" value="1"/>
</dbReference>
<keyword evidence="4" id="KW-0479">Metal-binding</keyword>
<dbReference type="Pfam" id="PF12323">
    <property type="entry name" value="HTH_OrfB_IS605"/>
    <property type="match status" value="1"/>
</dbReference>
<evidence type="ECO:0000256" key="3">
    <source>
        <dbReference type="ARBA" id="ARBA00022578"/>
    </source>
</evidence>
<evidence type="ECO:0000256" key="5">
    <source>
        <dbReference type="ARBA" id="ARBA00022833"/>
    </source>
</evidence>
<evidence type="ECO:0000256" key="2">
    <source>
        <dbReference type="ARBA" id="ARBA00011044"/>
    </source>
</evidence>
<sequence length="421" mass="47333">MEYGVGVSAKRQMMLITKAHKILLDTILEVGRQFVSWCGVARWAYNYGLERKKAAYNNSSQSPGSYILMKEIVALKKTDEYTWLKDTPKSIPRMALLQLETAYTNFFRRVKGGDAKPGFPRFKSRKRSRMCFQLEPDVITIKGNRVRVPKIGWLKMHQPIRFEGRLIGIICVSQTAGKWYASFSVETEVPNPIEKQEKVAVGLDVGVKTLATLSDGKTFDNPKAFYRLGKLLARAQRQITRKQKGSKRRQKAKLRAQRIHKRIADLRANATHHVSAYVAQTYDGVAIEDLNVSGMSQNHNLAKSVLDANFSELQRQLVYKITWAGGEVRQADRFFPSSKACSVCGLINDGLTLANREWTCECGAHHDRDMNAAMNLAIKCFGLMVGGPWTLRVKRSEAPGEASSEVFSQRSKKGDLLGLAI</sequence>
<organism evidence="11 12">
    <name type="scientific">Candidatus Hakubella thermalkaliphila</name>
    <dbReference type="NCBI Taxonomy" id="2754717"/>
    <lineage>
        <taxon>Bacteria</taxon>
        <taxon>Bacillati</taxon>
        <taxon>Actinomycetota</taxon>
        <taxon>Actinomycetota incertae sedis</taxon>
        <taxon>Candidatus Hakubellales</taxon>
        <taxon>Candidatus Hakubellaceae</taxon>
        <taxon>Candidatus Hakubella</taxon>
    </lineage>
</organism>
<dbReference type="Pfam" id="PF01385">
    <property type="entry name" value="OrfB_IS605"/>
    <property type="match status" value="1"/>
</dbReference>
<keyword evidence="5" id="KW-0862">Zinc</keyword>
<dbReference type="Proteomes" id="UP000588083">
    <property type="component" value="Unassembled WGS sequence"/>
</dbReference>
<evidence type="ECO:0000313" key="12">
    <source>
        <dbReference type="Proteomes" id="UP000588083"/>
    </source>
</evidence>
<evidence type="ECO:0000256" key="7">
    <source>
        <dbReference type="ARBA" id="ARBA00023172"/>
    </source>
</evidence>
<feature type="domain" description="Transposase putative helix-turn-helix" evidence="10">
    <location>
        <begin position="14"/>
        <end position="58"/>
    </location>
</feature>
<evidence type="ECO:0000259" key="10">
    <source>
        <dbReference type="Pfam" id="PF12323"/>
    </source>
</evidence>
<dbReference type="InterPro" id="IPR051399">
    <property type="entry name" value="RNA-guided_DNA_endo/Transpos"/>
</dbReference>
<evidence type="ECO:0000256" key="4">
    <source>
        <dbReference type="ARBA" id="ARBA00022723"/>
    </source>
</evidence>
<dbReference type="GO" id="GO:0032196">
    <property type="term" value="P:transposition"/>
    <property type="evidence" value="ECO:0007669"/>
    <property type="project" value="UniProtKB-KW"/>
</dbReference>
<evidence type="ECO:0000256" key="6">
    <source>
        <dbReference type="ARBA" id="ARBA00023125"/>
    </source>
</evidence>
<dbReference type="InterPro" id="IPR001959">
    <property type="entry name" value="Transposase"/>
</dbReference>
<keyword evidence="7" id="KW-0233">DNA recombination</keyword>
<dbReference type="InterPro" id="IPR021027">
    <property type="entry name" value="Transposase_put_HTH"/>
</dbReference>
<feature type="domain" description="Probable transposase IS891/IS1136/IS1341" evidence="8">
    <location>
        <begin position="183"/>
        <end position="298"/>
    </location>
</feature>
<dbReference type="GO" id="GO:0003677">
    <property type="term" value="F:DNA binding"/>
    <property type="evidence" value="ECO:0007669"/>
    <property type="project" value="UniProtKB-KW"/>
</dbReference>
<keyword evidence="6" id="KW-0238">DNA-binding</keyword>
<name>A0A6V8PE99_9ACTN</name>
<evidence type="ECO:0000313" key="11">
    <source>
        <dbReference type="EMBL" id="GFP30607.1"/>
    </source>
</evidence>
<proteinExistence type="inferred from homology"/>
<dbReference type="PANTHER" id="PTHR30405:SF25">
    <property type="entry name" value="RNA-GUIDED DNA ENDONUCLEASE INSQ-RELATED"/>
    <property type="match status" value="1"/>
</dbReference>
<dbReference type="GO" id="GO:0006310">
    <property type="term" value="P:DNA recombination"/>
    <property type="evidence" value="ECO:0007669"/>
    <property type="project" value="UniProtKB-KW"/>
</dbReference>
<evidence type="ECO:0000259" key="9">
    <source>
        <dbReference type="Pfam" id="PF07282"/>
    </source>
</evidence>
<dbReference type="NCBIfam" id="NF040570">
    <property type="entry name" value="guided_TnpB"/>
    <property type="match status" value="1"/>
</dbReference>
<gene>
    <name evidence="11" type="ORF">HKBW3S34_01527</name>
</gene>
<comment type="caution">
    <text evidence="11">The sequence shown here is derived from an EMBL/GenBank/DDBJ whole genome shotgun (WGS) entry which is preliminary data.</text>
</comment>
<dbReference type="InterPro" id="IPR010095">
    <property type="entry name" value="Cas12f1-like_TNB"/>
</dbReference>
<dbReference type="GO" id="GO:0046872">
    <property type="term" value="F:metal ion binding"/>
    <property type="evidence" value="ECO:0007669"/>
    <property type="project" value="UniProtKB-KW"/>
</dbReference>
<reference evidence="11 12" key="1">
    <citation type="journal article" date="2020" name="Front. Microbiol.">
        <title>Single-cell genomics of novel Actinobacteria with the Wood-Ljungdahl pathway discovered in a serpentinizing system.</title>
        <authorList>
            <person name="Merino N."/>
            <person name="Kawai M."/>
            <person name="Boyd E.S."/>
            <person name="Colman D.R."/>
            <person name="McGlynn S.E."/>
            <person name="Nealson K.H."/>
            <person name="Kurokawa K."/>
            <person name="Hongoh Y."/>
        </authorList>
    </citation>
    <scope>NUCLEOTIDE SEQUENCE [LARGE SCALE GENOMIC DNA]</scope>
    <source>
        <strain evidence="11 12">S34</strain>
    </source>
</reference>
<evidence type="ECO:0000256" key="1">
    <source>
        <dbReference type="ARBA" id="ARBA00008761"/>
    </source>
</evidence>
<keyword evidence="12" id="KW-1185">Reference proteome</keyword>
<comment type="similarity">
    <text evidence="2">In the N-terminal section; belongs to the transposase 2 family.</text>
</comment>
<keyword evidence="3" id="KW-0815">Transposition</keyword>
<accession>A0A6V8PE99</accession>
<dbReference type="EMBL" id="BLRZ01000082">
    <property type="protein sequence ID" value="GFP30607.1"/>
    <property type="molecule type" value="Genomic_DNA"/>
</dbReference>
<evidence type="ECO:0000259" key="8">
    <source>
        <dbReference type="Pfam" id="PF01385"/>
    </source>
</evidence>
<protein>
    <submittedName>
        <fullName evidence="11">Putative transposase</fullName>
    </submittedName>
</protein>
<feature type="domain" description="Cas12f1-like TNB" evidence="9">
    <location>
        <begin position="310"/>
        <end position="376"/>
    </location>
</feature>
<comment type="similarity">
    <text evidence="1">In the C-terminal section; belongs to the transposase 35 family.</text>
</comment>
<dbReference type="AlphaFoldDB" id="A0A6V8PE99"/>
<dbReference type="PANTHER" id="PTHR30405">
    <property type="entry name" value="TRANSPOSASE"/>
    <property type="match status" value="1"/>
</dbReference>